<dbReference type="FunFam" id="1.25.40.10:FF:000427">
    <property type="entry name" value="Pentatricopeptide repeat-containing protein chloroplastic"/>
    <property type="match status" value="1"/>
</dbReference>
<comment type="cofactor">
    <cofactor evidence="7">
        <name>Zn(2+)</name>
        <dbReference type="ChEBI" id="CHEBI:29105"/>
    </cofactor>
</comment>
<evidence type="ECO:0000256" key="5">
    <source>
        <dbReference type="ARBA" id="ARBA00022737"/>
    </source>
</evidence>
<feature type="repeat" description="PPR" evidence="8">
    <location>
        <begin position="492"/>
        <end position="526"/>
    </location>
</feature>
<gene>
    <name evidence="10" type="ORF">DCAR_030677</name>
</gene>
<dbReference type="SUPFAM" id="SSF82282">
    <property type="entry name" value="Homocysteine S-methyltransferase"/>
    <property type="match status" value="1"/>
</dbReference>
<evidence type="ECO:0000256" key="1">
    <source>
        <dbReference type="ARBA" id="ARBA00006643"/>
    </source>
</evidence>
<feature type="repeat" description="PPR" evidence="8">
    <location>
        <begin position="857"/>
        <end position="891"/>
    </location>
</feature>
<dbReference type="GO" id="GO:0008270">
    <property type="term" value="F:zinc ion binding"/>
    <property type="evidence" value="ECO:0007669"/>
    <property type="project" value="InterPro"/>
</dbReference>
<dbReference type="Pfam" id="PF02574">
    <property type="entry name" value="S-methyl_trans"/>
    <property type="match status" value="1"/>
</dbReference>
<feature type="binding site" evidence="7">
    <location>
        <position position="306"/>
    </location>
    <ligand>
        <name>Zn(2+)</name>
        <dbReference type="ChEBI" id="CHEBI:29105"/>
    </ligand>
</feature>
<dbReference type="Pfam" id="PF20431">
    <property type="entry name" value="E_motif"/>
    <property type="match status" value="1"/>
</dbReference>
<comment type="caution">
    <text evidence="10">The sequence shown here is derived from an EMBL/GenBank/DDBJ whole genome shotgun (WGS) entry which is preliminary data.</text>
</comment>
<dbReference type="NCBIfam" id="TIGR00756">
    <property type="entry name" value="PPR"/>
    <property type="match status" value="6"/>
</dbReference>
<dbReference type="InterPro" id="IPR046848">
    <property type="entry name" value="E_motif"/>
</dbReference>
<dbReference type="InterPro" id="IPR003726">
    <property type="entry name" value="HCY_dom"/>
</dbReference>
<dbReference type="FunFam" id="1.25.40.10:FF:000329">
    <property type="entry name" value="Pentatricopeptide repeat-containing protein"/>
    <property type="match status" value="1"/>
</dbReference>
<evidence type="ECO:0000256" key="3">
    <source>
        <dbReference type="ARBA" id="ARBA00022679"/>
    </source>
</evidence>
<dbReference type="Gramene" id="KZM83108">
    <property type="protein sequence ID" value="KZM83108"/>
    <property type="gene ID" value="DCAR_030677"/>
</dbReference>
<dbReference type="Gene3D" id="1.25.40.10">
    <property type="entry name" value="Tetratricopeptide repeat domain"/>
    <property type="match status" value="5"/>
</dbReference>
<dbReference type="Pfam" id="PF14432">
    <property type="entry name" value="DYW_deaminase"/>
    <property type="match status" value="1"/>
</dbReference>
<protein>
    <recommendedName>
        <fullName evidence="9">Hcy-binding domain-containing protein</fullName>
    </recommendedName>
</protein>
<evidence type="ECO:0000256" key="2">
    <source>
        <dbReference type="ARBA" id="ARBA00022603"/>
    </source>
</evidence>
<keyword evidence="5" id="KW-0677">Repeat</keyword>
<dbReference type="Gene3D" id="3.20.20.330">
    <property type="entry name" value="Homocysteine-binding-like domain"/>
    <property type="match status" value="1"/>
</dbReference>
<evidence type="ECO:0000313" key="10">
    <source>
        <dbReference type="EMBL" id="KZM83108.1"/>
    </source>
</evidence>
<dbReference type="InterPro" id="IPR011990">
    <property type="entry name" value="TPR-like_helical_dom_sf"/>
</dbReference>
<dbReference type="InterPro" id="IPR032867">
    <property type="entry name" value="DYW_dom"/>
</dbReference>
<evidence type="ECO:0000259" key="9">
    <source>
        <dbReference type="PROSITE" id="PS50970"/>
    </source>
</evidence>
<dbReference type="PROSITE" id="PS51375">
    <property type="entry name" value="PPR"/>
    <property type="match status" value="5"/>
</dbReference>
<comment type="similarity">
    <text evidence="1">Belongs to the PPR family. PCMP-H subfamily.</text>
</comment>
<dbReference type="NCBIfam" id="NF007020">
    <property type="entry name" value="PRK09485.1"/>
    <property type="match status" value="1"/>
</dbReference>
<dbReference type="GO" id="GO:0008168">
    <property type="term" value="F:methyltransferase activity"/>
    <property type="evidence" value="ECO:0007669"/>
    <property type="project" value="UniProtKB-UniRule"/>
</dbReference>
<dbReference type="InterPro" id="IPR046960">
    <property type="entry name" value="PPR_At4g14850-like_plant"/>
</dbReference>
<dbReference type="FunFam" id="3.20.20.330:FF:000002">
    <property type="entry name" value="Homocysteine S-methyltransferase"/>
    <property type="match status" value="1"/>
</dbReference>
<dbReference type="AlphaFoldDB" id="A0A175YIY0"/>
<dbReference type="InterPro" id="IPR036589">
    <property type="entry name" value="HCY_dom_sf"/>
</dbReference>
<organism evidence="10">
    <name type="scientific">Daucus carota subsp. sativus</name>
    <name type="common">Carrot</name>
    <dbReference type="NCBI Taxonomy" id="79200"/>
    <lineage>
        <taxon>Eukaryota</taxon>
        <taxon>Viridiplantae</taxon>
        <taxon>Streptophyta</taxon>
        <taxon>Embryophyta</taxon>
        <taxon>Tracheophyta</taxon>
        <taxon>Spermatophyta</taxon>
        <taxon>Magnoliopsida</taxon>
        <taxon>eudicotyledons</taxon>
        <taxon>Gunneridae</taxon>
        <taxon>Pentapetalae</taxon>
        <taxon>asterids</taxon>
        <taxon>campanulids</taxon>
        <taxon>Apiales</taxon>
        <taxon>Apiaceae</taxon>
        <taxon>Apioideae</taxon>
        <taxon>Scandiceae</taxon>
        <taxon>Daucinae</taxon>
        <taxon>Daucus</taxon>
        <taxon>Daucus sect. Daucus</taxon>
    </lineage>
</organism>
<feature type="binding site" evidence="7">
    <location>
        <position position="305"/>
    </location>
    <ligand>
        <name>Zn(2+)</name>
        <dbReference type="ChEBI" id="CHEBI:29105"/>
    </ligand>
</feature>
<keyword evidence="4 7" id="KW-0479">Metal-binding</keyword>
<dbReference type="Pfam" id="PF13041">
    <property type="entry name" value="PPR_2"/>
    <property type="match status" value="3"/>
</dbReference>
<feature type="repeat" description="PPR" evidence="8">
    <location>
        <begin position="624"/>
        <end position="658"/>
    </location>
</feature>
<dbReference type="EMBL" id="LNRQ01000009">
    <property type="protein sequence ID" value="KZM83108.1"/>
    <property type="molecule type" value="Genomic_DNA"/>
</dbReference>
<keyword evidence="6 7" id="KW-0862">Zinc</keyword>
<dbReference type="GO" id="GO:0032259">
    <property type="term" value="P:methylation"/>
    <property type="evidence" value="ECO:0007669"/>
    <property type="project" value="UniProtKB-KW"/>
</dbReference>
<dbReference type="Pfam" id="PF01535">
    <property type="entry name" value="PPR"/>
    <property type="match status" value="6"/>
</dbReference>
<accession>A0A175YIY0</accession>
<evidence type="ECO:0000256" key="7">
    <source>
        <dbReference type="PROSITE-ProRule" id="PRU00333"/>
    </source>
</evidence>
<feature type="repeat" description="PPR" evidence="8">
    <location>
        <begin position="725"/>
        <end position="755"/>
    </location>
</feature>
<keyword evidence="2 7" id="KW-0489">Methyltransferase</keyword>
<keyword evidence="3 7" id="KW-0808">Transferase</keyword>
<dbReference type="GO" id="GO:0009451">
    <property type="term" value="P:RNA modification"/>
    <property type="evidence" value="ECO:0007669"/>
    <property type="project" value="InterPro"/>
</dbReference>
<evidence type="ECO:0000256" key="4">
    <source>
        <dbReference type="ARBA" id="ARBA00022723"/>
    </source>
</evidence>
<dbReference type="InterPro" id="IPR002885">
    <property type="entry name" value="PPR_rpt"/>
</dbReference>
<dbReference type="PANTHER" id="PTHR47926">
    <property type="entry name" value="PENTATRICOPEPTIDE REPEAT-CONTAINING PROTEIN"/>
    <property type="match status" value="1"/>
</dbReference>
<dbReference type="GO" id="GO:0003723">
    <property type="term" value="F:RNA binding"/>
    <property type="evidence" value="ECO:0007669"/>
    <property type="project" value="InterPro"/>
</dbReference>
<evidence type="ECO:0000256" key="6">
    <source>
        <dbReference type="ARBA" id="ARBA00022833"/>
    </source>
</evidence>
<sequence>MEDFLRQCGGYAVIDGGLATELESHGADLNDPLWSAKCLLSSPHLIRRVHLDYLEAGANIIISASYQATPQGFEAKGMSREEGEALLKKSVEIACEARNIYYDRAAKGSWDVTGNVPEKRPVLVAASVGSYGAYLADGSEYSGVYGDTVTLKTLKDFHRRRVQILAKSGADLIAFETTPNKLEAKAYTELLEEENINIPAWFSFNSKDGTNVVSGDSISECALIADSCKQVVAVGINCTPPRFIHGLVQSIKKVTSKPILIYPNSGETYDGEKKEWVPTTGVADEDFVSYVSKWCDAGASLIGGCCRTTPKTIRAISKTLKRGAARESCEMATPLLTTTLTIQNPNKPITENPPETNSLKLCKTLKELKQHQAHITKQGLKKKTHLLTKLIAACAELATPESLKHARKAFNLYYVKKENAPYLYLLNCLIRGYAFCGLCDESVKIYADMLRQGVGFDHYTFPFVLSACAKKDGFFEGVQVHGSVVKMGFEEDVYIQNSLVHFYCECGEVEEGRKVFDEMCERNIVSWTSLICGCARWGFAEEAVSLFFEMVGNGVRANEVTMVCVISACGKLRDLELGERGWRYIGELGVEMNEVLVNAVVDMFTKCGSVDKAREVSRGCVGGDLVLYNTILSNYVHQGQAREVVPVLNDLLKQGLKPDRITMLSLISASAELENYLLGRECHGYVLRNALEACANISNSLINMYMKCGKKELGCMIFDRMMNKTVVSYNSLIAGLVGNDDVELARKIFSEMPETNLVSWNTILAGLVQESLFEEAIKHFRRMQNKGIEPDEMTMVTVASACGYLGALDLAKWTYRYIKTNNIYCDLRLNTALVDMFSRCGDTRSAMLVFDTMKERDVSAWTAAIGAMAIEGNGEQAVHLFHEMIMQGVKPDEVAFVKVLTACSHGGLVNQGMSIFQSMTELHKVSPQIVHYGCVVDLLGRAGMLKEAFNFIQTMPIEPNVTVWRAFLAACRTHKNEKMATYAAGMIAESTGEDAGVQVLLSNIYASAGKWTDVAEVRLSMKAMGIKKVPGSSSIEVNGTIHEFTSGDQSHLVTDLILPILEEMNYRLRDVGYVPDLKSVLFDVDEQEKDTLLSRHSEKLALGFGLISTSHGTPIRIIKNLRICSDCHSYAKLVSEIYDRKIIIRDNHRFHVFEHGICSCSNYW</sequence>
<proteinExistence type="inferred from homology"/>
<feature type="binding site" evidence="7">
    <location>
        <position position="238"/>
    </location>
    <ligand>
        <name>Zn(2+)</name>
        <dbReference type="ChEBI" id="CHEBI:29105"/>
    </ligand>
</feature>
<reference evidence="10" key="1">
    <citation type="journal article" date="2016" name="Nat. Genet.">
        <title>A high-quality carrot genome assembly provides new insights into carotenoid accumulation and asterid genome evolution.</title>
        <authorList>
            <person name="Iorizzo M."/>
            <person name="Ellison S."/>
            <person name="Senalik D."/>
            <person name="Zeng P."/>
            <person name="Satapoomin P."/>
            <person name="Huang J."/>
            <person name="Bowman M."/>
            <person name="Iovene M."/>
            <person name="Sanseverino W."/>
            <person name="Cavagnaro P."/>
            <person name="Yildiz M."/>
            <person name="Macko-Podgorni A."/>
            <person name="Moranska E."/>
            <person name="Grzebelus E."/>
            <person name="Grzebelus D."/>
            <person name="Ashrafi H."/>
            <person name="Zheng Z."/>
            <person name="Cheng S."/>
            <person name="Spooner D."/>
            <person name="Van Deynze A."/>
            <person name="Simon P."/>
        </authorList>
    </citation>
    <scope>NUCLEOTIDE SEQUENCE [LARGE SCALE GENOMIC DNA]</scope>
    <source>
        <tissue evidence="10">Leaf</tissue>
    </source>
</reference>
<name>A0A175YIY0_DAUCS</name>
<dbReference type="PROSITE" id="PS50970">
    <property type="entry name" value="HCY"/>
    <property type="match status" value="1"/>
</dbReference>
<evidence type="ECO:0000256" key="8">
    <source>
        <dbReference type="PROSITE-ProRule" id="PRU00708"/>
    </source>
</evidence>
<feature type="repeat" description="PPR" evidence="8">
    <location>
        <begin position="756"/>
        <end position="790"/>
    </location>
</feature>
<feature type="domain" description="Hcy-binding" evidence="9">
    <location>
        <begin position="1"/>
        <end position="320"/>
    </location>
</feature>